<dbReference type="GO" id="GO:0009166">
    <property type="term" value="P:nucleotide catabolic process"/>
    <property type="evidence" value="ECO:0007669"/>
    <property type="project" value="InterPro"/>
</dbReference>
<keyword evidence="3" id="KW-1185">Reference proteome</keyword>
<name>A0A1T4XDQ0_9FIRM</name>
<dbReference type="Pfam" id="PF01547">
    <property type="entry name" value="SBP_bac_1"/>
    <property type="match status" value="1"/>
</dbReference>
<reference evidence="2 3" key="1">
    <citation type="submission" date="2017-02" db="EMBL/GenBank/DDBJ databases">
        <authorList>
            <person name="Peterson S.W."/>
        </authorList>
    </citation>
    <scope>NUCLEOTIDE SEQUENCE [LARGE SCALE GENOMIC DNA]</scope>
    <source>
        <strain evidence="2 3">ATCC 27749</strain>
    </source>
</reference>
<proteinExistence type="predicted"/>
<dbReference type="PROSITE" id="PS51257">
    <property type="entry name" value="PROKAR_LIPOPROTEIN"/>
    <property type="match status" value="1"/>
</dbReference>
<dbReference type="AlphaFoldDB" id="A0A1T4XDQ0"/>
<feature type="signal peptide" evidence="1">
    <location>
        <begin position="1"/>
        <end position="29"/>
    </location>
</feature>
<dbReference type="PANTHER" id="PTHR43649">
    <property type="entry name" value="ARABINOSE-BINDING PROTEIN-RELATED"/>
    <property type="match status" value="1"/>
</dbReference>
<dbReference type="SUPFAM" id="SSF53850">
    <property type="entry name" value="Periplasmic binding protein-like II"/>
    <property type="match status" value="1"/>
</dbReference>
<dbReference type="InterPro" id="IPR006059">
    <property type="entry name" value="SBP"/>
</dbReference>
<dbReference type="Gene3D" id="3.40.190.10">
    <property type="entry name" value="Periplasmic binding protein-like II"/>
    <property type="match status" value="1"/>
</dbReference>
<dbReference type="InterPro" id="IPR050490">
    <property type="entry name" value="Bact_solute-bd_prot1"/>
</dbReference>
<dbReference type="EMBL" id="FUYF01000009">
    <property type="protein sequence ID" value="SKA87694.1"/>
    <property type="molecule type" value="Genomic_DNA"/>
</dbReference>
<dbReference type="STRING" id="745368.SAMN02745178_01754"/>
<feature type="chain" id="PRO_5012888362" evidence="1">
    <location>
        <begin position="30"/>
        <end position="629"/>
    </location>
</feature>
<protein>
    <submittedName>
        <fullName evidence="2">Raffinose/stachyose/melibiose transport system substrate-binding protein</fullName>
    </submittedName>
</protein>
<dbReference type="RefSeq" id="WP_078784672.1">
    <property type="nucleotide sequence ID" value="NZ_FUYF01000009.1"/>
</dbReference>
<dbReference type="SUPFAM" id="SSF55816">
    <property type="entry name" value="5'-nucleotidase (syn. UDP-sugar hydrolase), C-terminal domain"/>
    <property type="match status" value="1"/>
</dbReference>
<dbReference type="OrthoDB" id="1929810at2"/>
<gene>
    <name evidence="2" type="ORF">SAMN02745178_01754</name>
</gene>
<dbReference type="InterPro" id="IPR036907">
    <property type="entry name" value="5'-Nucleotdase_C_sf"/>
</dbReference>
<evidence type="ECO:0000256" key="1">
    <source>
        <dbReference type="SAM" id="SignalP"/>
    </source>
</evidence>
<evidence type="ECO:0000313" key="3">
    <source>
        <dbReference type="Proteomes" id="UP000190286"/>
    </source>
</evidence>
<dbReference type="Gene3D" id="3.90.780.10">
    <property type="entry name" value="5'-Nucleotidase, C-terminal domain"/>
    <property type="match status" value="1"/>
</dbReference>
<dbReference type="PANTHER" id="PTHR43649:SF12">
    <property type="entry name" value="DIACETYLCHITOBIOSE BINDING PROTEIN DASA"/>
    <property type="match status" value="1"/>
</dbReference>
<sequence>MKKKPLHRISSLLAATVLGLFLLTGCAGKSTEAVQAQEDADTIQVYLWSNSLYEKYAPYVQAKLPDVNIEFIVGNNDLDFYKFLQENGGLPDIITCCRFSLHDAAPLKDSLMDLATTNEAGAVYNTYLNSFKNEDGSVNWLPVCADAHGFVVNRGLFEEYGIPLPTDYASFAAACKAFDEAGIRGFTADYLYDYTCAETLQGLSATELKSTEGRKWRTAYSYPASTARVGLDDTVWPGAFERMEQFIQDTGLTAADLELNYDDVTGMFGKGELAMYFGSSAGVQMFREQGIDATFLPFFNQNGEKWLMTTPYFQVALNRDLEQDAARREKAMQVLRVMLSEGAQEQILADGQDLLSYSQNVSYHLTDTMKDVRSVVEENHMFIRIASNDFFAISQDVVSKMIAGEYDAGQAYRAFNARLLTEETPDTSDIVLTSETAYSNVFHKNGGNASFSVMANTLRGLYGTDVLIAPASSFTGSVLQADYTQTTARAMIMPNGLMSYRRTMTGAELKDTVRAFVEGCEGGFTPFNRGSLPVVSGMAVQVQENDGSYTLTGITRGGQPLQDDDTVTVTCLATEKQMAPLLQDESRAFERGEATVKDAWSEALSGGSVTLAAPESYITFGGVMRCGRY</sequence>
<dbReference type="GO" id="GO:0016787">
    <property type="term" value="F:hydrolase activity"/>
    <property type="evidence" value="ECO:0007669"/>
    <property type="project" value="InterPro"/>
</dbReference>
<accession>A0A1T4XDQ0</accession>
<dbReference type="GeneID" id="93338211"/>
<dbReference type="Proteomes" id="UP000190286">
    <property type="component" value="Unassembled WGS sequence"/>
</dbReference>
<evidence type="ECO:0000313" key="2">
    <source>
        <dbReference type="EMBL" id="SKA87694.1"/>
    </source>
</evidence>
<organism evidence="2 3">
    <name type="scientific">Gemmiger formicilis</name>
    <dbReference type="NCBI Taxonomy" id="745368"/>
    <lineage>
        <taxon>Bacteria</taxon>
        <taxon>Bacillati</taxon>
        <taxon>Bacillota</taxon>
        <taxon>Clostridia</taxon>
        <taxon>Eubacteriales</taxon>
        <taxon>Gemmiger</taxon>
    </lineage>
</organism>
<keyword evidence="1" id="KW-0732">Signal</keyword>